<proteinExistence type="predicted"/>
<name>A0A373FSN8_COMTE</name>
<evidence type="ECO:0000313" key="1">
    <source>
        <dbReference type="EMBL" id="RGE47156.1"/>
    </source>
</evidence>
<dbReference type="AlphaFoldDB" id="A0A373FSN8"/>
<reference evidence="1 2" key="1">
    <citation type="submission" date="2018-08" db="EMBL/GenBank/DDBJ databases">
        <title>Comamonas testosteroni strain SWCO2.</title>
        <authorList>
            <person name="Jiang N."/>
            <person name="Zhang X.Z."/>
        </authorList>
    </citation>
    <scope>NUCLEOTIDE SEQUENCE [LARGE SCALE GENOMIC DNA]</scope>
    <source>
        <strain evidence="1 2">SWCO2</strain>
    </source>
</reference>
<organism evidence="1 2">
    <name type="scientific">Comamonas testosteroni</name>
    <name type="common">Pseudomonas testosteroni</name>
    <dbReference type="NCBI Taxonomy" id="285"/>
    <lineage>
        <taxon>Bacteria</taxon>
        <taxon>Pseudomonadati</taxon>
        <taxon>Pseudomonadota</taxon>
        <taxon>Betaproteobacteria</taxon>
        <taxon>Burkholderiales</taxon>
        <taxon>Comamonadaceae</taxon>
        <taxon>Comamonas</taxon>
    </lineage>
</organism>
<keyword evidence="2" id="KW-1185">Reference proteome</keyword>
<accession>A0A373FSN8</accession>
<comment type="caution">
    <text evidence="1">The sequence shown here is derived from an EMBL/GenBank/DDBJ whole genome shotgun (WGS) entry which is preliminary data.</text>
</comment>
<protein>
    <submittedName>
        <fullName evidence="1">Uncharacterized protein</fullName>
    </submittedName>
</protein>
<sequence>MLALAMVLGPTLGQMHRAVHAAAVAPALGYGSSAHTAHASSADAAACVSTAAANACGSGDWVHALFAGHGPADCQLLDQAGHGYAGPPALLQLAAVAPESAQVAVIFTRPRAIFVAASFDARAPPISHFPSA</sequence>
<dbReference type="EMBL" id="QURR01000001">
    <property type="protein sequence ID" value="RGE47156.1"/>
    <property type="molecule type" value="Genomic_DNA"/>
</dbReference>
<dbReference type="Proteomes" id="UP000261948">
    <property type="component" value="Unassembled WGS sequence"/>
</dbReference>
<evidence type="ECO:0000313" key="2">
    <source>
        <dbReference type="Proteomes" id="UP000261948"/>
    </source>
</evidence>
<gene>
    <name evidence="1" type="ORF">DZC30_01205</name>
</gene>
<dbReference type="OrthoDB" id="8797246at2"/>